<proteinExistence type="predicted"/>
<evidence type="ECO:0000256" key="1">
    <source>
        <dbReference type="SAM" id="MobiDB-lite"/>
    </source>
</evidence>
<dbReference type="PANTHER" id="PTHR45033">
    <property type="match status" value="1"/>
</dbReference>
<dbReference type="Gene3D" id="3.90.180.10">
    <property type="entry name" value="Medium-chain alcohol dehydrogenases, catalytic domain"/>
    <property type="match status" value="1"/>
</dbReference>
<sequence length="377" mass="39937">MGSAFETSGRWVLDSAQAGLSSLHFDAAAPPPVQLGPEEVLVRMHAASLNYRDLVIAKHTCIYTTLWANPPPSPSPATPNTTPGSDGSGVILAAGPSVPSDLNLHPDARVVTHLAPHLAPHPETDDTLPGFDDILAGLGQQTPGTLCRLGVFHYSALIALPDSTTMSHEAAATLTCSGLTAWNALMGMRGRQVREGDWALIQGTGGVSIAALQIAAAAGATVIATTSSDAKAERLRSLGAQHVLNYRSQADWGAQAKALTPGGRGVDHVVDIGGASTLPQSLEAIRRDGVITVVGMIGDSTNNEIPPDAMSALYRICVYRGVLLGTRNMFKDMVQFFHDKKIEPAVDDVTFQLEDAIKAYERLEKQQHFSKVVIKMV</sequence>
<feature type="region of interest" description="Disordered" evidence="1">
    <location>
        <begin position="68"/>
        <end position="90"/>
    </location>
</feature>
<evidence type="ECO:0000313" key="3">
    <source>
        <dbReference type="EMBL" id="KAK8061010.1"/>
    </source>
</evidence>
<gene>
    <name evidence="3" type="ORF">PG997_015231</name>
</gene>
<comment type="caution">
    <text evidence="3">The sequence shown here is derived from an EMBL/GenBank/DDBJ whole genome shotgun (WGS) entry which is preliminary data.</text>
</comment>
<name>A0ABR1USI8_9PEZI</name>
<dbReference type="InterPro" id="IPR020843">
    <property type="entry name" value="ER"/>
</dbReference>
<keyword evidence="4" id="KW-1185">Reference proteome</keyword>
<dbReference type="SUPFAM" id="SSF50129">
    <property type="entry name" value="GroES-like"/>
    <property type="match status" value="1"/>
</dbReference>
<dbReference type="InterPro" id="IPR011032">
    <property type="entry name" value="GroES-like_sf"/>
</dbReference>
<dbReference type="SUPFAM" id="SSF51735">
    <property type="entry name" value="NAD(P)-binding Rossmann-fold domains"/>
    <property type="match status" value="1"/>
</dbReference>
<dbReference type="Pfam" id="PF08240">
    <property type="entry name" value="ADH_N"/>
    <property type="match status" value="1"/>
</dbReference>
<dbReference type="CDD" id="cd08276">
    <property type="entry name" value="MDR7"/>
    <property type="match status" value="1"/>
</dbReference>
<dbReference type="InterPro" id="IPR036291">
    <property type="entry name" value="NAD(P)-bd_dom_sf"/>
</dbReference>
<protein>
    <submittedName>
        <fullName evidence="3">Zinc-containing alcohol dehydrogenase</fullName>
    </submittedName>
</protein>
<evidence type="ECO:0000313" key="4">
    <source>
        <dbReference type="Proteomes" id="UP001433268"/>
    </source>
</evidence>
<dbReference type="SMART" id="SM00829">
    <property type="entry name" value="PKS_ER"/>
    <property type="match status" value="1"/>
</dbReference>
<dbReference type="Pfam" id="PF00107">
    <property type="entry name" value="ADH_zinc_N"/>
    <property type="match status" value="1"/>
</dbReference>
<reference evidence="3 4" key="1">
    <citation type="submission" date="2023-01" db="EMBL/GenBank/DDBJ databases">
        <title>Analysis of 21 Apiospora genomes using comparative genomics revels a genus with tremendous synthesis potential of carbohydrate active enzymes and secondary metabolites.</title>
        <authorList>
            <person name="Sorensen T."/>
        </authorList>
    </citation>
    <scope>NUCLEOTIDE SEQUENCE [LARGE SCALE GENOMIC DNA]</scope>
    <source>
        <strain evidence="3 4">CBS 114990</strain>
    </source>
</reference>
<dbReference type="Proteomes" id="UP001433268">
    <property type="component" value="Unassembled WGS sequence"/>
</dbReference>
<dbReference type="Gene3D" id="3.40.50.720">
    <property type="entry name" value="NAD(P)-binding Rossmann-like Domain"/>
    <property type="match status" value="1"/>
</dbReference>
<dbReference type="EMBL" id="JAQQWN010000011">
    <property type="protein sequence ID" value="KAK8061010.1"/>
    <property type="molecule type" value="Genomic_DNA"/>
</dbReference>
<dbReference type="InterPro" id="IPR052711">
    <property type="entry name" value="Zinc_ADH-like"/>
</dbReference>
<feature type="domain" description="Enoyl reductase (ER)" evidence="2">
    <location>
        <begin position="18"/>
        <end position="374"/>
    </location>
</feature>
<dbReference type="PANTHER" id="PTHR45033:SF2">
    <property type="entry name" value="ZINC-TYPE ALCOHOL DEHYDROGENASE-LIKE PROTEIN C1773.06C"/>
    <property type="match status" value="1"/>
</dbReference>
<organism evidence="3 4">
    <name type="scientific">Apiospora hydei</name>
    <dbReference type="NCBI Taxonomy" id="1337664"/>
    <lineage>
        <taxon>Eukaryota</taxon>
        <taxon>Fungi</taxon>
        <taxon>Dikarya</taxon>
        <taxon>Ascomycota</taxon>
        <taxon>Pezizomycotina</taxon>
        <taxon>Sordariomycetes</taxon>
        <taxon>Xylariomycetidae</taxon>
        <taxon>Amphisphaeriales</taxon>
        <taxon>Apiosporaceae</taxon>
        <taxon>Apiospora</taxon>
    </lineage>
</organism>
<dbReference type="RefSeq" id="XP_066660430.1">
    <property type="nucleotide sequence ID" value="XM_066819545.1"/>
</dbReference>
<accession>A0ABR1USI8</accession>
<dbReference type="GeneID" id="92052605"/>
<evidence type="ECO:0000259" key="2">
    <source>
        <dbReference type="SMART" id="SM00829"/>
    </source>
</evidence>
<dbReference type="InterPro" id="IPR013154">
    <property type="entry name" value="ADH-like_N"/>
</dbReference>
<dbReference type="InterPro" id="IPR013149">
    <property type="entry name" value="ADH-like_C"/>
</dbReference>